<accession>A0A0V0QAU2</accession>
<name>A0A0V0QAU2_PSEPJ</name>
<organism evidence="2 3">
    <name type="scientific">Pseudocohnilembus persalinus</name>
    <name type="common">Ciliate</name>
    <dbReference type="NCBI Taxonomy" id="266149"/>
    <lineage>
        <taxon>Eukaryota</taxon>
        <taxon>Sar</taxon>
        <taxon>Alveolata</taxon>
        <taxon>Ciliophora</taxon>
        <taxon>Intramacronucleata</taxon>
        <taxon>Oligohymenophorea</taxon>
        <taxon>Scuticociliatia</taxon>
        <taxon>Philasterida</taxon>
        <taxon>Pseudocohnilembidae</taxon>
        <taxon>Pseudocohnilembus</taxon>
    </lineage>
</organism>
<dbReference type="Proteomes" id="UP000054937">
    <property type="component" value="Unassembled WGS sequence"/>
</dbReference>
<keyword evidence="3" id="KW-1185">Reference proteome</keyword>
<dbReference type="Gene3D" id="3.40.30.10">
    <property type="entry name" value="Glutaredoxin"/>
    <property type="match status" value="1"/>
</dbReference>
<feature type="region of interest" description="Disordered" evidence="1">
    <location>
        <begin position="359"/>
        <end position="401"/>
    </location>
</feature>
<comment type="caution">
    <text evidence="2">The sequence shown here is derived from an EMBL/GenBank/DDBJ whole genome shotgun (WGS) entry which is preliminary data.</text>
</comment>
<dbReference type="EMBL" id="LDAU01000214">
    <property type="protein sequence ID" value="KRW99342.1"/>
    <property type="molecule type" value="Genomic_DNA"/>
</dbReference>
<protein>
    <submittedName>
        <fullName evidence="2">Uncharacterized protein</fullName>
    </submittedName>
</protein>
<sequence length="781" mass="93249">MNHTLNTNNFKQSHKRIQSAQVPRNIVPSKLYDQTRFNYIIKQAEELKEFEFNDNNPALAAYGEEENTYYGNNQFQSPQRQNLTQGIQRPFTAASRIVGVYDYTARHFPSICENKLNFSNRSKMHQKQKFGQRSKTQSLIQQSNEWQKQNQHKFKTQQQNIKEEEEEQQQEKLDENEENQFVQHIGFKLWKKIETDHEQFYRFQSKFKNKPVEVNFYPLKMQISENQFSYMTIKDLAKLIRYPKETLKDFFKEFLVQDEKTGQVLFEVDAFAEYYENANDQDEEGEYDDFIEEFNVTFPYISVYVESLQENFIINLKKTQILEIIESGFQKLKDFAESQFIENVYQQQGLINEEQVEEYENFDQQQKYEDNSQQNQSQNKDNYAEQDMQEQSQENEKSLESVNELDQIEVIIKEETRKGQVYKKLSINFPDSYELEENIHLVQRAVQNGILQKEEGVIEIDSEQYHMVVEPPKIVLTNRNDLKKSVKTLTEKQLTDIEKTKKCLNFEDEDESEDVQKFVADFCNKLSQFQLSKEGQGIYKKIGYEKTTSTPLAERISIKKILEKEGYESNLENQMKMFKIIGKFQWDFKKYTTFFENCKAHFIVNNQELYFDYSKQIQKGDIIPNVPINQKLKIMDCETNCRRYTDLETRKKRALQFQEVTKQPYELYYDNEQDEFNNKFYSWPDLQYLVKEDGKLLYKQSGSSLKAGYADIDICNVIDYLYHSQKNGRNLSLEEDIFNMEDSYYQFVYEEGVDEKKFYSIQEEEIQGYEGEIEVLQEQKA</sequence>
<feature type="compositionally biased region" description="Basic residues" evidence="1">
    <location>
        <begin position="123"/>
        <end position="132"/>
    </location>
</feature>
<proteinExistence type="predicted"/>
<evidence type="ECO:0000313" key="3">
    <source>
        <dbReference type="Proteomes" id="UP000054937"/>
    </source>
</evidence>
<evidence type="ECO:0000313" key="2">
    <source>
        <dbReference type="EMBL" id="KRW99342.1"/>
    </source>
</evidence>
<reference evidence="2 3" key="1">
    <citation type="journal article" date="2015" name="Sci. Rep.">
        <title>Genome of the facultative scuticociliatosis pathogen Pseudocohnilembus persalinus provides insight into its virulence through horizontal gene transfer.</title>
        <authorList>
            <person name="Xiong J."/>
            <person name="Wang G."/>
            <person name="Cheng J."/>
            <person name="Tian M."/>
            <person name="Pan X."/>
            <person name="Warren A."/>
            <person name="Jiang C."/>
            <person name="Yuan D."/>
            <person name="Miao W."/>
        </authorList>
    </citation>
    <scope>NUCLEOTIDE SEQUENCE [LARGE SCALE GENOMIC DNA]</scope>
    <source>
        <strain evidence="2">36N120E</strain>
    </source>
</reference>
<gene>
    <name evidence="2" type="ORF">PPERSA_02454</name>
</gene>
<feature type="compositionally biased region" description="Acidic residues" evidence="1">
    <location>
        <begin position="163"/>
        <end position="176"/>
    </location>
</feature>
<dbReference type="InParanoid" id="A0A0V0QAU2"/>
<feature type="region of interest" description="Disordered" evidence="1">
    <location>
        <begin position="123"/>
        <end position="176"/>
    </location>
</feature>
<dbReference type="AlphaFoldDB" id="A0A0V0QAU2"/>
<feature type="compositionally biased region" description="Polar residues" evidence="1">
    <location>
        <begin position="133"/>
        <end position="149"/>
    </location>
</feature>
<feature type="compositionally biased region" description="Low complexity" evidence="1">
    <location>
        <begin position="371"/>
        <end position="381"/>
    </location>
</feature>
<evidence type="ECO:0000256" key="1">
    <source>
        <dbReference type="SAM" id="MobiDB-lite"/>
    </source>
</evidence>